<gene>
    <name evidence="2" type="ORF">GCM10009740_20740</name>
</gene>
<proteinExistence type="predicted"/>
<keyword evidence="3" id="KW-1185">Reference proteome</keyword>
<name>A0ABP5FNX3_9MICO</name>
<keyword evidence="1" id="KW-0812">Transmembrane</keyword>
<keyword evidence="1" id="KW-0472">Membrane</keyword>
<feature type="transmembrane region" description="Helical" evidence="1">
    <location>
        <begin position="67"/>
        <end position="84"/>
    </location>
</feature>
<evidence type="ECO:0000313" key="3">
    <source>
        <dbReference type="Proteomes" id="UP001501285"/>
    </source>
</evidence>
<evidence type="ECO:0000256" key="1">
    <source>
        <dbReference type="SAM" id="Phobius"/>
    </source>
</evidence>
<sequence>MRRLAQAQGVFNVVSGVWPLVSMRTFEAVYGPKNDRWLVHTVAGLLTTVGCAQLLSRNPVQLRVARVVGIGTAATLLTIDAVYVPKRRISRMYLQDAVCELGWLAGWAWVSRPRRAGRA</sequence>
<evidence type="ECO:0000313" key="2">
    <source>
        <dbReference type="EMBL" id="GAA2030858.1"/>
    </source>
</evidence>
<organism evidence="2 3">
    <name type="scientific">Terrabacter terrae</name>
    <dbReference type="NCBI Taxonomy" id="318434"/>
    <lineage>
        <taxon>Bacteria</taxon>
        <taxon>Bacillati</taxon>
        <taxon>Actinomycetota</taxon>
        <taxon>Actinomycetes</taxon>
        <taxon>Micrococcales</taxon>
        <taxon>Intrasporangiaceae</taxon>
        <taxon>Terrabacter</taxon>
    </lineage>
</organism>
<comment type="caution">
    <text evidence="2">The sequence shown here is derived from an EMBL/GenBank/DDBJ whole genome shotgun (WGS) entry which is preliminary data.</text>
</comment>
<reference evidence="3" key="1">
    <citation type="journal article" date="2019" name="Int. J. Syst. Evol. Microbiol.">
        <title>The Global Catalogue of Microorganisms (GCM) 10K type strain sequencing project: providing services to taxonomists for standard genome sequencing and annotation.</title>
        <authorList>
            <consortium name="The Broad Institute Genomics Platform"/>
            <consortium name="The Broad Institute Genome Sequencing Center for Infectious Disease"/>
            <person name="Wu L."/>
            <person name="Ma J."/>
        </authorList>
    </citation>
    <scope>NUCLEOTIDE SEQUENCE [LARGE SCALE GENOMIC DNA]</scope>
    <source>
        <strain evidence="3">JCM 14283</strain>
    </source>
</reference>
<dbReference type="EMBL" id="BAAANB010000021">
    <property type="protein sequence ID" value="GAA2030858.1"/>
    <property type="molecule type" value="Genomic_DNA"/>
</dbReference>
<keyword evidence="1" id="KW-1133">Transmembrane helix</keyword>
<protein>
    <submittedName>
        <fullName evidence="2">Uncharacterized protein</fullName>
    </submittedName>
</protein>
<dbReference type="Proteomes" id="UP001501285">
    <property type="component" value="Unassembled WGS sequence"/>
</dbReference>
<accession>A0ABP5FNX3</accession>